<proteinExistence type="inferred from homology"/>
<evidence type="ECO:0000256" key="1">
    <source>
        <dbReference type="ARBA" id="ARBA00005532"/>
    </source>
</evidence>
<dbReference type="FunFam" id="1.10.8.10:FF:000001">
    <property type="entry name" value="Elongation factor Ts"/>
    <property type="match status" value="1"/>
</dbReference>
<evidence type="ECO:0000256" key="5">
    <source>
        <dbReference type="ARBA" id="ARBA00025453"/>
    </source>
</evidence>
<evidence type="ECO:0000313" key="11">
    <source>
        <dbReference type="Proteomes" id="UP000199006"/>
    </source>
</evidence>
<dbReference type="InterPro" id="IPR018101">
    <property type="entry name" value="Transl_elong_Ts_CS"/>
</dbReference>
<dbReference type="AlphaFoldDB" id="A0A1I4FDV9"/>
<feature type="region of interest" description="Involved in Mg(2+) ion dislocation from EF-Tu" evidence="6">
    <location>
        <begin position="81"/>
        <end position="84"/>
    </location>
</feature>
<dbReference type="OrthoDB" id="9808348at2"/>
<dbReference type="PROSITE" id="PS01127">
    <property type="entry name" value="EF_TS_2"/>
    <property type="match status" value="1"/>
</dbReference>
<evidence type="ECO:0000256" key="6">
    <source>
        <dbReference type="HAMAP-Rule" id="MF_00050"/>
    </source>
</evidence>
<evidence type="ECO:0000256" key="2">
    <source>
        <dbReference type="ARBA" id="ARBA00016956"/>
    </source>
</evidence>
<evidence type="ECO:0000256" key="3">
    <source>
        <dbReference type="ARBA" id="ARBA00022768"/>
    </source>
</evidence>
<feature type="domain" description="Translation elongation factor EFTs/EF1B dimerisation" evidence="9">
    <location>
        <begin position="72"/>
        <end position="279"/>
    </location>
</feature>
<dbReference type="Gene3D" id="3.30.479.20">
    <property type="entry name" value="Elongation factor Ts, dimerisation domain"/>
    <property type="match status" value="2"/>
</dbReference>
<dbReference type="SUPFAM" id="SSF54713">
    <property type="entry name" value="Elongation factor Ts (EF-Ts), dimerisation domain"/>
    <property type="match status" value="2"/>
</dbReference>
<organism evidence="10 11">
    <name type="scientific">Halanaerobium salsuginis</name>
    <dbReference type="NCBI Taxonomy" id="29563"/>
    <lineage>
        <taxon>Bacteria</taxon>
        <taxon>Bacillati</taxon>
        <taxon>Bacillota</taxon>
        <taxon>Clostridia</taxon>
        <taxon>Halanaerobiales</taxon>
        <taxon>Halanaerobiaceae</taxon>
        <taxon>Halanaerobium</taxon>
    </lineage>
</organism>
<protein>
    <recommendedName>
        <fullName evidence="2 6">Elongation factor Ts</fullName>
        <shortName evidence="6">EF-Ts</shortName>
    </recommendedName>
</protein>
<dbReference type="GO" id="GO:0005737">
    <property type="term" value="C:cytoplasm"/>
    <property type="evidence" value="ECO:0007669"/>
    <property type="project" value="UniProtKB-SubCell"/>
</dbReference>
<dbReference type="RefSeq" id="WP_089858535.1">
    <property type="nucleotide sequence ID" value="NZ_FOTI01000002.1"/>
</dbReference>
<dbReference type="HAMAP" id="MF_00050">
    <property type="entry name" value="EF_Ts"/>
    <property type="match status" value="1"/>
</dbReference>
<dbReference type="PROSITE" id="PS01126">
    <property type="entry name" value="EF_TS_1"/>
    <property type="match status" value="1"/>
</dbReference>
<dbReference type="STRING" id="29563.SAMN02983006_00301"/>
<evidence type="ECO:0000256" key="4">
    <source>
        <dbReference type="ARBA" id="ARBA00022917"/>
    </source>
</evidence>
<dbReference type="NCBIfam" id="TIGR00116">
    <property type="entry name" value="tsf"/>
    <property type="match status" value="1"/>
</dbReference>
<evidence type="ECO:0000256" key="8">
    <source>
        <dbReference type="RuleBase" id="RU000643"/>
    </source>
</evidence>
<dbReference type="InterPro" id="IPR009060">
    <property type="entry name" value="UBA-like_sf"/>
</dbReference>
<dbReference type="InterPro" id="IPR014039">
    <property type="entry name" value="Transl_elong_EFTs/EF1B_dimer"/>
</dbReference>
<name>A0A1I4FDV9_9FIRM</name>
<keyword evidence="11" id="KW-1185">Reference proteome</keyword>
<dbReference type="PANTHER" id="PTHR11741">
    <property type="entry name" value="ELONGATION FACTOR TS"/>
    <property type="match status" value="1"/>
</dbReference>
<dbReference type="InterPro" id="IPR036402">
    <property type="entry name" value="EF-Ts_dimer_sf"/>
</dbReference>
<dbReference type="Gene3D" id="1.10.286.20">
    <property type="match status" value="1"/>
</dbReference>
<comment type="similarity">
    <text evidence="1 6 7">Belongs to the EF-Ts family.</text>
</comment>
<keyword evidence="4 6" id="KW-0648">Protein biosynthesis</keyword>
<evidence type="ECO:0000259" key="9">
    <source>
        <dbReference type="Pfam" id="PF00889"/>
    </source>
</evidence>
<gene>
    <name evidence="6" type="primary">tsf</name>
    <name evidence="10" type="ORF">SAMN02983006_00301</name>
</gene>
<comment type="function">
    <text evidence="5 6 7">Associates with the EF-Tu.GDP complex and induces the exchange of GDP to GTP. It remains bound to the aminoacyl-tRNA.EF-Tu.GTP complex up to the GTP hydrolysis stage on the ribosome.</text>
</comment>
<dbReference type="GO" id="GO:0003746">
    <property type="term" value="F:translation elongation factor activity"/>
    <property type="evidence" value="ECO:0007669"/>
    <property type="project" value="UniProtKB-UniRule"/>
</dbReference>
<keyword evidence="6" id="KW-0963">Cytoplasm</keyword>
<dbReference type="FunFam" id="1.10.286.20:FF:000001">
    <property type="entry name" value="Elongation factor Ts"/>
    <property type="match status" value="1"/>
</dbReference>
<accession>A0A1I4FDV9</accession>
<keyword evidence="3 6" id="KW-0251">Elongation factor</keyword>
<dbReference type="Pfam" id="PF00889">
    <property type="entry name" value="EF_TS"/>
    <property type="match status" value="1"/>
</dbReference>
<dbReference type="Proteomes" id="UP000199006">
    <property type="component" value="Unassembled WGS sequence"/>
</dbReference>
<sequence length="299" mass="33106">MGVTMKDIKELRSRTGAGVLDCKKALNAVDGDIEAAVEHLREKGMAAAAKKAGRVAAEGLVSLNITEDHQKGILVEVNSETDFVAKNENFQNLVSDISEHLMQSTSEDVEAVSAEKWFKDDSKTVNDIIKSAIANIGENINLRRFAKFETDGYLYGYIHLGGKIGVLVDFAGEYDEANEQTAKDIAMHIAAINPEFLDRDSVDAEAIAKEKKIYHEQMVNEGKPEKIIDQIVDGKINKYYTQVCLLEQPFVRDDDKTVADILAENGMEVKQFARFEIGEGIEKKEEDFASEVAAVTKNQ</sequence>
<dbReference type="Gene3D" id="1.10.8.10">
    <property type="entry name" value="DNA helicase RuvA subunit, C-terminal domain"/>
    <property type="match status" value="1"/>
</dbReference>
<dbReference type="PANTHER" id="PTHR11741:SF0">
    <property type="entry name" value="ELONGATION FACTOR TS, MITOCHONDRIAL"/>
    <property type="match status" value="1"/>
</dbReference>
<evidence type="ECO:0000256" key="7">
    <source>
        <dbReference type="RuleBase" id="RU000642"/>
    </source>
</evidence>
<dbReference type="InterPro" id="IPR001816">
    <property type="entry name" value="Transl_elong_EFTs/EF1B"/>
</dbReference>
<dbReference type="SUPFAM" id="SSF46934">
    <property type="entry name" value="UBA-like"/>
    <property type="match status" value="1"/>
</dbReference>
<dbReference type="CDD" id="cd14275">
    <property type="entry name" value="UBA_EF-Ts"/>
    <property type="match status" value="1"/>
</dbReference>
<evidence type="ECO:0000313" key="10">
    <source>
        <dbReference type="EMBL" id="SFL14611.1"/>
    </source>
</evidence>
<comment type="subcellular location">
    <subcellularLocation>
        <location evidence="6 8">Cytoplasm</location>
    </subcellularLocation>
</comment>
<dbReference type="EMBL" id="FOTI01000002">
    <property type="protein sequence ID" value="SFL14611.1"/>
    <property type="molecule type" value="Genomic_DNA"/>
</dbReference>
<reference evidence="10 11" key="1">
    <citation type="submission" date="2016-10" db="EMBL/GenBank/DDBJ databases">
        <authorList>
            <person name="de Groot N.N."/>
        </authorList>
    </citation>
    <scope>NUCLEOTIDE SEQUENCE [LARGE SCALE GENOMIC DNA]</scope>
    <source>
        <strain evidence="10 11">ATCC 51327</strain>
    </source>
</reference>